<feature type="transmembrane region" description="Helical" evidence="7">
    <location>
        <begin position="51"/>
        <end position="69"/>
    </location>
</feature>
<feature type="transmembrane region" description="Helical" evidence="7">
    <location>
        <begin position="89"/>
        <end position="117"/>
    </location>
</feature>
<dbReference type="STRING" id="2082308.A0A2K1QLH3"/>
<gene>
    <name evidence="9" type="ORF">CAC42_4398</name>
</gene>
<evidence type="ECO:0000256" key="1">
    <source>
        <dbReference type="ARBA" id="ARBA00004141"/>
    </source>
</evidence>
<dbReference type="OrthoDB" id="444631at2759"/>
<evidence type="ECO:0000256" key="5">
    <source>
        <dbReference type="ARBA" id="ARBA00038359"/>
    </source>
</evidence>
<feature type="transmembrane region" description="Helical" evidence="7">
    <location>
        <begin position="169"/>
        <end position="192"/>
    </location>
</feature>
<protein>
    <submittedName>
        <fullName evidence="9">Cell division control protein 45</fullName>
    </submittedName>
</protein>
<dbReference type="InParanoid" id="A0A2K1QLH3"/>
<reference evidence="9 10" key="1">
    <citation type="submission" date="2017-06" db="EMBL/GenBank/DDBJ databases">
        <title>Draft genome sequence of a variant of Elsinoe murrayae.</title>
        <authorList>
            <person name="Cheng Q."/>
        </authorList>
    </citation>
    <scope>NUCLEOTIDE SEQUENCE [LARGE SCALE GENOMIC DNA]</scope>
    <source>
        <strain evidence="9 10">CQ-2017a</strain>
    </source>
</reference>
<evidence type="ECO:0000256" key="7">
    <source>
        <dbReference type="SAM" id="Phobius"/>
    </source>
</evidence>
<feature type="transmembrane region" description="Helical" evidence="7">
    <location>
        <begin position="12"/>
        <end position="30"/>
    </location>
</feature>
<accession>A0A2K1QLH3</accession>
<evidence type="ECO:0000256" key="3">
    <source>
        <dbReference type="ARBA" id="ARBA00022989"/>
    </source>
</evidence>
<keyword evidence="9" id="KW-0131">Cell cycle</keyword>
<evidence type="ECO:0000259" key="8">
    <source>
        <dbReference type="Pfam" id="PF20684"/>
    </source>
</evidence>
<feature type="region of interest" description="Disordered" evidence="6">
    <location>
        <begin position="324"/>
        <end position="345"/>
    </location>
</feature>
<evidence type="ECO:0000313" key="9">
    <source>
        <dbReference type="EMBL" id="PNS15997.1"/>
    </source>
</evidence>
<dbReference type="PANTHER" id="PTHR33048">
    <property type="entry name" value="PTH11-LIKE INTEGRAL MEMBRANE PROTEIN (AFU_ORTHOLOGUE AFUA_5G11245)"/>
    <property type="match status" value="1"/>
</dbReference>
<feature type="transmembrane region" description="Helical" evidence="7">
    <location>
        <begin position="243"/>
        <end position="263"/>
    </location>
</feature>
<dbReference type="AlphaFoldDB" id="A0A2K1QLH3"/>
<evidence type="ECO:0000313" key="10">
    <source>
        <dbReference type="Proteomes" id="UP000243797"/>
    </source>
</evidence>
<dbReference type="GO" id="GO:0016020">
    <property type="term" value="C:membrane"/>
    <property type="evidence" value="ECO:0007669"/>
    <property type="project" value="UniProtKB-SubCell"/>
</dbReference>
<name>A0A2K1QLH3_9PEZI</name>
<sequence>MGNAFDPSNPRGLYSSVIVVVFAVITPFFVSLRTWTRAVIIGKVTGEDYTLLVSWICSLLMGICVIYQAKHGNGRHIETVSPEDLKSALFALYISVPLYQLGLVLVKVCIIWQYYLIFPGKQMRLACNIMLGITIVYAFWCVFNNIFLCNPIPSYWDLSIKGSCLPRNMVWYSNAALNIATDVAIILLPLPSIHHLQLPLKQKLGLIGVFALGSFVCLVSILRLPELRTAIVSSDPLHDGAAIAYWSFVEVNVAIICACLPSLKAFAAQYMPHYLGGSSPQTGNSKKDTEAQGRTLVTKIEKDGRESKNDLNGQIKVVTVVEMERGERRKSDDGNSQEGRVVTHI</sequence>
<feature type="transmembrane region" description="Helical" evidence="7">
    <location>
        <begin position="204"/>
        <end position="223"/>
    </location>
</feature>
<keyword evidence="4 7" id="KW-0472">Membrane</keyword>
<evidence type="ECO:0000256" key="2">
    <source>
        <dbReference type="ARBA" id="ARBA00022692"/>
    </source>
</evidence>
<dbReference type="EMBL" id="NKHZ01000060">
    <property type="protein sequence ID" value="PNS15997.1"/>
    <property type="molecule type" value="Genomic_DNA"/>
</dbReference>
<dbReference type="Proteomes" id="UP000243797">
    <property type="component" value="Unassembled WGS sequence"/>
</dbReference>
<feature type="transmembrane region" description="Helical" evidence="7">
    <location>
        <begin position="129"/>
        <end position="149"/>
    </location>
</feature>
<organism evidence="9 10">
    <name type="scientific">Sphaceloma murrayae</name>
    <dbReference type="NCBI Taxonomy" id="2082308"/>
    <lineage>
        <taxon>Eukaryota</taxon>
        <taxon>Fungi</taxon>
        <taxon>Dikarya</taxon>
        <taxon>Ascomycota</taxon>
        <taxon>Pezizomycotina</taxon>
        <taxon>Dothideomycetes</taxon>
        <taxon>Dothideomycetidae</taxon>
        <taxon>Myriangiales</taxon>
        <taxon>Elsinoaceae</taxon>
        <taxon>Sphaceloma</taxon>
    </lineage>
</organism>
<dbReference type="InterPro" id="IPR049326">
    <property type="entry name" value="Rhodopsin_dom_fungi"/>
</dbReference>
<proteinExistence type="inferred from homology"/>
<dbReference type="InterPro" id="IPR052337">
    <property type="entry name" value="SAT4-like"/>
</dbReference>
<dbReference type="GO" id="GO:0051301">
    <property type="term" value="P:cell division"/>
    <property type="evidence" value="ECO:0007669"/>
    <property type="project" value="UniProtKB-KW"/>
</dbReference>
<evidence type="ECO:0000256" key="6">
    <source>
        <dbReference type="SAM" id="MobiDB-lite"/>
    </source>
</evidence>
<comment type="similarity">
    <text evidence="5">Belongs to the SAT4 family.</text>
</comment>
<feature type="compositionally biased region" description="Basic and acidic residues" evidence="6">
    <location>
        <begin position="324"/>
        <end position="333"/>
    </location>
</feature>
<feature type="domain" description="Rhodopsin" evidence="8">
    <location>
        <begin position="32"/>
        <end position="266"/>
    </location>
</feature>
<comment type="caution">
    <text evidence="9">The sequence shown here is derived from an EMBL/GenBank/DDBJ whole genome shotgun (WGS) entry which is preliminary data.</text>
</comment>
<keyword evidence="3 7" id="KW-1133">Transmembrane helix</keyword>
<evidence type="ECO:0000256" key="4">
    <source>
        <dbReference type="ARBA" id="ARBA00023136"/>
    </source>
</evidence>
<dbReference type="PANTHER" id="PTHR33048:SF47">
    <property type="entry name" value="INTEGRAL MEMBRANE PROTEIN-RELATED"/>
    <property type="match status" value="1"/>
</dbReference>
<keyword evidence="9" id="KW-0132">Cell division</keyword>
<dbReference type="Pfam" id="PF20684">
    <property type="entry name" value="Fung_rhodopsin"/>
    <property type="match status" value="1"/>
</dbReference>
<keyword evidence="2 7" id="KW-0812">Transmembrane</keyword>
<keyword evidence="10" id="KW-1185">Reference proteome</keyword>
<comment type="subcellular location">
    <subcellularLocation>
        <location evidence="1">Membrane</location>
        <topology evidence="1">Multi-pass membrane protein</topology>
    </subcellularLocation>
</comment>